<gene>
    <name evidence="2" type="ORF">JF888_14710</name>
</gene>
<dbReference type="Proteomes" id="UP000620075">
    <property type="component" value="Unassembled WGS sequence"/>
</dbReference>
<dbReference type="SUPFAM" id="SSF52402">
    <property type="entry name" value="Adenine nucleotide alpha hydrolases-like"/>
    <property type="match status" value="1"/>
</dbReference>
<comment type="caution">
    <text evidence="2">The sequence shown here is derived from an EMBL/GenBank/DDBJ whole genome shotgun (WGS) entry which is preliminary data.</text>
</comment>
<reference evidence="2 3" key="1">
    <citation type="submission" date="2020-10" db="EMBL/GenBank/DDBJ databases">
        <title>Ca. Dormibacterota MAGs.</title>
        <authorList>
            <person name="Montgomery K."/>
        </authorList>
    </citation>
    <scope>NUCLEOTIDE SEQUENCE [LARGE SCALE GENOMIC DNA]</scope>
    <source>
        <strain evidence="2">SC8811_S16_3</strain>
    </source>
</reference>
<sequence length="172" mass="17771">MSAVLIAVSEVGAGPELEAALTSVRLAGHTLLLAHVIDNGARGELDLIRSRLLGRPLPGHRLRDIGAAERDAATSILGEAATVAERLGAGCETWLGEGEPGRELVRLAAGGRCELIVIGARPPAADLRPGPHSLGSTARFVVDHSPVPVLLLRRVASGRPASAPPPVVPRVK</sequence>
<evidence type="ECO:0000259" key="1">
    <source>
        <dbReference type="Pfam" id="PF00582"/>
    </source>
</evidence>
<dbReference type="InterPro" id="IPR006016">
    <property type="entry name" value="UspA"/>
</dbReference>
<name>A0A934NEM4_9BACT</name>
<organism evidence="2 3">
    <name type="scientific">Candidatus Dormiibacter inghamiae</name>
    <dbReference type="NCBI Taxonomy" id="3127013"/>
    <lineage>
        <taxon>Bacteria</taxon>
        <taxon>Bacillati</taxon>
        <taxon>Candidatus Dormiibacterota</taxon>
        <taxon>Candidatus Dormibacteria</taxon>
        <taxon>Candidatus Dormibacterales</taxon>
        <taxon>Candidatus Dormibacteraceae</taxon>
        <taxon>Candidatus Dormiibacter</taxon>
    </lineage>
</organism>
<dbReference type="Gene3D" id="3.40.50.12370">
    <property type="match status" value="1"/>
</dbReference>
<evidence type="ECO:0000313" key="2">
    <source>
        <dbReference type="EMBL" id="MBJ7604413.1"/>
    </source>
</evidence>
<dbReference type="CDD" id="cd00293">
    <property type="entry name" value="USP-like"/>
    <property type="match status" value="1"/>
</dbReference>
<dbReference type="EMBL" id="JAEKNQ010000057">
    <property type="protein sequence ID" value="MBJ7604413.1"/>
    <property type="molecule type" value="Genomic_DNA"/>
</dbReference>
<dbReference type="AlphaFoldDB" id="A0A934NEM4"/>
<accession>A0A934NEM4</accession>
<protein>
    <submittedName>
        <fullName evidence="2">Universal stress protein</fullName>
    </submittedName>
</protein>
<evidence type="ECO:0000313" key="3">
    <source>
        <dbReference type="Proteomes" id="UP000620075"/>
    </source>
</evidence>
<feature type="domain" description="UspA" evidence="1">
    <location>
        <begin position="17"/>
        <end position="153"/>
    </location>
</feature>
<dbReference type="Pfam" id="PF00582">
    <property type="entry name" value="Usp"/>
    <property type="match status" value="1"/>
</dbReference>
<proteinExistence type="predicted"/>